<evidence type="ECO:0008006" key="6">
    <source>
        <dbReference type="Google" id="ProtNLM"/>
    </source>
</evidence>
<evidence type="ECO:0000313" key="4">
    <source>
        <dbReference type="EMBL" id="RZD15986.1"/>
    </source>
</evidence>
<reference evidence="4 5" key="1">
    <citation type="journal article" date="2019" name="ISME J.">
        <title>Insights into ecological role of a new deltaproteobacterial order Candidatus Acidulodesulfobacterales by metagenomics and metatranscriptomics.</title>
        <authorList>
            <person name="Tan S."/>
            <person name="Liu J."/>
            <person name="Fang Y."/>
            <person name="Hedlund B.P."/>
            <person name="Lian Z.H."/>
            <person name="Huang L.Y."/>
            <person name="Li J.T."/>
            <person name="Huang L.N."/>
            <person name="Li W.J."/>
            <person name="Jiang H.C."/>
            <person name="Dong H.L."/>
            <person name="Shu W.S."/>
        </authorList>
    </citation>
    <scope>NUCLEOTIDE SEQUENCE [LARGE SCALE GENOMIC DNA]</scope>
    <source>
        <strain evidence="4">AP2</strain>
    </source>
</reference>
<evidence type="ECO:0000256" key="3">
    <source>
        <dbReference type="SAM" id="Coils"/>
    </source>
</evidence>
<dbReference type="InterPro" id="IPR002201">
    <property type="entry name" value="Glyco_trans_9"/>
</dbReference>
<dbReference type="InterPro" id="IPR051199">
    <property type="entry name" value="LPS_LOS_Heptosyltrfase"/>
</dbReference>
<feature type="coiled-coil region" evidence="3">
    <location>
        <begin position="33"/>
        <end position="66"/>
    </location>
</feature>
<dbReference type="SUPFAM" id="SSF53756">
    <property type="entry name" value="UDP-Glycosyltransferase/glycogen phosphorylase"/>
    <property type="match status" value="1"/>
</dbReference>
<keyword evidence="2" id="KW-0808">Transferase</keyword>
<gene>
    <name evidence="4" type="ORF">EVJ46_07250</name>
</gene>
<dbReference type="EMBL" id="SGBC01000003">
    <property type="protein sequence ID" value="RZD15986.1"/>
    <property type="molecule type" value="Genomic_DNA"/>
</dbReference>
<comment type="caution">
    <text evidence="4">The sequence shown here is derived from an EMBL/GenBank/DDBJ whole genome shotgun (WGS) entry which is preliminary data.</text>
</comment>
<sequence>MGNSAVFVFQMRRIGDFFQSIPLIDGLYAKTGIKKINETAKNKEESRNKEELREKEKSEKEEEIEKKVKIDIFADINITAIKDFLIDDVKLVTFKDLFPAEDEDYIRRNDSDFFNLFDNIRYCVLPLFSRYGLAANLNYDILSGLLLDFFDNANKKGFICINKSLKTSEALLRHGAANYFYNSVKNRKLNKLNIIDIFSLIGLNKPAELKINYDILKLKFNTENKNKKNKNNRSKFRICISTGASSEKRLWSTKNYSRLAELLLKHFNCEITFIGTKEDVPAAAAIKDLLFSRLSDPDNINITDNTGNLYNKENIERKIIDITGKTSLSELIYIIKDFDLIISTDTGTLHIAQILQVPAVSIFIGNANFYETGPHLNKSYAICSKAACYPCLEHDLCRYNFSCKNDIKPEDVFSLAVMTLRKSGSARKELISNIKKGNSEVFFCANAGSIHYYPLVKKYINKNELASEILKYCWIYILSGCGVEPDIDNILKNCKKYYKISTALIEELQSDISFVITVFENGKLSFARLVGGGLANSSDSQENSSYAKYFDRFKKAVKEIGRNYGYLKLVTDYFIDEIDFYKNSGSSSDSNPYSGSGSSIDENLYADSDAGSDFIEKTFNDIVLLLDTAVDILTQLAAIDRIA</sequence>
<dbReference type="Pfam" id="PF01075">
    <property type="entry name" value="Glyco_transf_9"/>
    <property type="match status" value="1"/>
</dbReference>
<dbReference type="GO" id="GO:0008713">
    <property type="term" value="F:ADP-heptose-lipopolysaccharide heptosyltransferase activity"/>
    <property type="evidence" value="ECO:0007669"/>
    <property type="project" value="TreeGrafter"/>
</dbReference>
<keyword evidence="3" id="KW-0175">Coiled coil</keyword>
<dbReference type="AlphaFoldDB" id="A0A519BFE4"/>
<dbReference type="Gene3D" id="3.40.50.2000">
    <property type="entry name" value="Glycogen Phosphorylase B"/>
    <property type="match status" value="1"/>
</dbReference>
<dbReference type="GO" id="GO:0005829">
    <property type="term" value="C:cytosol"/>
    <property type="evidence" value="ECO:0007669"/>
    <property type="project" value="TreeGrafter"/>
</dbReference>
<keyword evidence="1" id="KW-0328">Glycosyltransferase</keyword>
<dbReference type="Proteomes" id="UP000316562">
    <property type="component" value="Unassembled WGS sequence"/>
</dbReference>
<organism evidence="4 5">
    <name type="scientific">Acididesulfobacter guangdongensis</name>
    <dbReference type="NCBI Taxonomy" id="2597225"/>
    <lineage>
        <taxon>Bacteria</taxon>
        <taxon>Deltaproteobacteria</taxon>
        <taxon>Candidatus Acidulodesulfobacterales</taxon>
        <taxon>Candidatus Acididesulfobacter</taxon>
    </lineage>
</organism>
<dbReference type="CDD" id="cd03789">
    <property type="entry name" value="GT9_LPS_heptosyltransferase"/>
    <property type="match status" value="1"/>
</dbReference>
<evidence type="ECO:0000256" key="2">
    <source>
        <dbReference type="ARBA" id="ARBA00022679"/>
    </source>
</evidence>
<protein>
    <recommendedName>
        <fullName evidence="6">Glycosyltransferase family 9 protein</fullName>
    </recommendedName>
</protein>
<name>A0A519BFE4_ACIG2</name>
<dbReference type="GO" id="GO:0009244">
    <property type="term" value="P:lipopolysaccharide core region biosynthetic process"/>
    <property type="evidence" value="ECO:0007669"/>
    <property type="project" value="TreeGrafter"/>
</dbReference>
<evidence type="ECO:0000313" key="5">
    <source>
        <dbReference type="Proteomes" id="UP000316562"/>
    </source>
</evidence>
<accession>A0A519BFE4</accession>
<evidence type="ECO:0000256" key="1">
    <source>
        <dbReference type="ARBA" id="ARBA00022676"/>
    </source>
</evidence>
<dbReference type="PANTHER" id="PTHR30160">
    <property type="entry name" value="TETRAACYLDISACCHARIDE 4'-KINASE-RELATED"/>
    <property type="match status" value="1"/>
</dbReference>
<dbReference type="PANTHER" id="PTHR30160:SF7">
    <property type="entry name" value="ADP-HEPTOSE--LPS HEPTOSYLTRANSFERASE 2"/>
    <property type="match status" value="1"/>
</dbReference>
<proteinExistence type="predicted"/>